<dbReference type="EMBL" id="JAAIKB010000002">
    <property type="protein sequence ID" value="NGM19492.1"/>
    <property type="molecule type" value="Genomic_DNA"/>
</dbReference>
<sequence length="215" mass="23048">MAARLTATALARELDRQWARLRAVQTEVERGQATQPAAELRRIMSTAQQAAPHTIWIGVANARDGKVIAASGAVLEGVDVSARPWFQAGRTRNYAGDVHGAQLLVTALRRDPRDEPLRLIDFTTPLRNAAGQVVGVLGSHVDWRWVTAIIASAPIPQGAQVALLSQEGNVLFGPEGQWLTASPRPPLSLVLQAQDAPSLGWRVVGLPAGTLRSRG</sequence>
<name>A0A6M1LH93_9PROT</name>
<dbReference type="Gene3D" id="3.30.450.20">
    <property type="entry name" value="PAS domain"/>
    <property type="match status" value="1"/>
</dbReference>
<keyword evidence="2" id="KW-1185">Reference proteome</keyword>
<dbReference type="CDD" id="cd12914">
    <property type="entry name" value="PDC1_DGC_like"/>
    <property type="match status" value="1"/>
</dbReference>
<gene>
    <name evidence="1" type="ORF">G3576_05670</name>
</gene>
<organism evidence="1 2">
    <name type="scientific">Falsiroseomonas algicola</name>
    <dbReference type="NCBI Taxonomy" id="2716930"/>
    <lineage>
        <taxon>Bacteria</taxon>
        <taxon>Pseudomonadati</taxon>
        <taxon>Pseudomonadota</taxon>
        <taxon>Alphaproteobacteria</taxon>
        <taxon>Acetobacterales</taxon>
        <taxon>Roseomonadaceae</taxon>
        <taxon>Falsiroseomonas</taxon>
    </lineage>
</organism>
<evidence type="ECO:0008006" key="3">
    <source>
        <dbReference type="Google" id="ProtNLM"/>
    </source>
</evidence>
<evidence type="ECO:0000313" key="1">
    <source>
        <dbReference type="EMBL" id="NGM19492.1"/>
    </source>
</evidence>
<protein>
    <recommendedName>
        <fullName evidence="3">Cache domain-containing protein</fullName>
    </recommendedName>
</protein>
<dbReference type="Proteomes" id="UP000475385">
    <property type="component" value="Unassembled WGS sequence"/>
</dbReference>
<evidence type="ECO:0000313" key="2">
    <source>
        <dbReference type="Proteomes" id="UP000475385"/>
    </source>
</evidence>
<comment type="caution">
    <text evidence="1">The sequence shown here is derived from an EMBL/GenBank/DDBJ whole genome shotgun (WGS) entry which is preliminary data.</text>
</comment>
<proteinExistence type="predicted"/>
<dbReference type="AlphaFoldDB" id="A0A6M1LH93"/>
<reference evidence="1 2" key="1">
    <citation type="submission" date="2020-03" db="EMBL/GenBank/DDBJ databases">
        <title>Roseomonas stagni sp. nov., isolated from pond water in Japan.</title>
        <authorList>
            <person name="Furuhata K."/>
            <person name="Miyamoto H."/>
            <person name="Goto K."/>
        </authorList>
    </citation>
    <scope>NUCLEOTIDE SEQUENCE [LARGE SCALE GENOMIC DNA]</scope>
    <source>
        <strain evidence="1 2">PeD5</strain>
    </source>
</reference>
<accession>A0A6M1LH93</accession>